<name>A0ABR9PEW9_9ACTN</name>
<evidence type="ECO:0008006" key="5">
    <source>
        <dbReference type="Google" id="ProtNLM"/>
    </source>
</evidence>
<dbReference type="Proteomes" id="UP000806528">
    <property type="component" value="Unassembled WGS sequence"/>
</dbReference>
<feature type="chain" id="PRO_5046390443" description="Ig-like domain-containing protein" evidence="2">
    <location>
        <begin position="31"/>
        <end position="221"/>
    </location>
</feature>
<feature type="signal peptide" evidence="2">
    <location>
        <begin position="1"/>
        <end position="30"/>
    </location>
</feature>
<evidence type="ECO:0000313" key="3">
    <source>
        <dbReference type="EMBL" id="MBE3002373.1"/>
    </source>
</evidence>
<evidence type="ECO:0000256" key="2">
    <source>
        <dbReference type="SAM" id="SignalP"/>
    </source>
</evidence>
<proteinExistence type="predicted"/>
<gene>
    <name evidence="3" type="ORF">IDM40_27285</name>
</gene>
<organism evidence="3 4">
    <name type="scientific">Nocardiopsis coralli</name>
    <dbReference type="NCBI Taxonomy" id="2772213"/>
    <lineage>
        <taxon>Bacteria</taxon>
        <taxon>Bacillati</taxon>
        <taxon>Actinomycetota</taxon>
        <taxon>Actinomycetes</taxon>
        <taxon>Streptosporangiales</taxon>
        <taxon>Nocardiopsidaceae</taxon>
        <taxon>Nocardiopsis</taxon>
    </lineage>
</organism>
<protein>
    <recommendedName>
        <fullName evidence="5">Ig-like domain-containing protein</fullName>
    </recommendedName>
</protein>
<keyword evidence="4" id="KW-1185">Reference proteome</keyword>
<evidence type="ECO:0000256" key="1">
    <source>
        <dbReference type="SAM" id="MobiDB-lite"/>
    </source>
</evidence>
<dbReference type="EMBL" id="JADBGI010000043">
    <property type="protein sequence ID" value="MBE3002373.1"/>
    <property type="molecule type" value="Genomic_DNA"/>
</dbReference>
<keyword evidence="2" id="KW-0732">Signal</keyword>
<comment type="caution">
    <text evidence="3">The sequence shown here is derived from an EMBL/GenBank/DDBJ whole genome shotgun (WGS) entry which is preliminary data.</text>
</comment>
<feature type="region of interest" description="Disordered" evidence="1">
    <location>
        <begin position="71"/>
        <end position="91"/>
    </location>
</feature>
<sequence length="221" mass="21941">MSFPRSATRSALALAGAGVLVLAWGGSAVAAQQGSTTVEPAGAAFSATLDGEATFETGPITVTCAVSASDPGDGNNLVPDEPDNHNPEGAVGGPINAPNFDDCEADVPLVDVEVEVADAVWDMSMQDGESAVGTMHVPAAGIVVTTSGVASCTATVSPDADVDIEGTWTNGDPVSSLAFDTTAPIEVEGGVGCPDDTEAGFTAAYEVENADDADTPITVGP</sequence>
<evidence type="ECO:0000313" key="4">
    <source>
        <dbReference type="Proteomes" id="UP000806528"/>
    </source>
</evidence>
<dbReference type="RefSeq" id="WP_193124956.1">
    <property type="nucleotide sequence ID" value="NZ_JADBGI010000043.1"/>
</dbReference>
<reference evidence="3 4" key="1">
    <citation type="submission" date="2020-09" db="EMBL/GenBank/DDBJ databases">
        <title>Diversity and distribution of actinomycetes associated with coral in the coast of Hainan.</title>
        <authorList>
            <person name="Li F."/>
        </authorList>
    </citation>
    <scope>NUCLEOTIDE SEQUENCE [LARGE SCALE GENOMIC DNA]</scope>
    <source>
        <strain evidence="3 4">HNM0947</strain>
    </source>
</reference>
<accession>A0ABR9PEW9</accession>